<feature type="region of interest" description="Disordered" evidence="8">
    <location>
        <begin position="873"/>
        <end position="893"/>
    </location>
</feature>
<evidence type="ECO:0000256" key="1">
    <source>
        <dbReference type="ARBA" id="ARBA00022701"/>
    </source>
</evidence>
<keyword evidence="7" id="KW-0175">Coiled coil</keyword>
<dbReference type="InterPro" id="IPR027640">
    <property type="entry name" value="Kinesin-like_fam"/>
</dbReference>
<dbReference type="SMART" id="SM00129">
    <property type="entry name" value="KISc"/>
    <property type="match status" value="1"/>
</dbReference>
<gene>
    <name evidence="10" type="ORF">VMCG_08736</name>
</gene>
<dbReference type="InterPro" id="IPR036961">
    <property type="entry name" value="Kinesin_motor_dom_sf"/>
</dbReference>
<feature type="region of interest" description="Disordered" evidence="8">
    <location>
        <begin position="810"/>
        <end position="850"/>
    </location>
</feature>
<keyword evidence="3 5" id="KW-0067">ATP-binding</keyword>
<dbReference type="GO" id="GO:0008017">
    <property type="term" value="F:microtubule binding"/>
    <property type="evidence" value="ECO:0007669"/>
    <property type="project" value="InterPro"/>
</dbReference>
<dbReference type="GO" id="GO:0005524">
    <property type="term" value="F:ATP binding"/>
    <property type="evidence" value="ECO:0007669"/>
    <property type="project" value="UniProtKB-UniRule"/>
</dbReference>
<feature type="coiled-coil region" evidence="7">
    <location>
        <begin position="779"/>
        <end position="806"/>
    </location>
</feature>
<comment type="similarity">
    <text evidence="5 6">Belongs to the TRAFAC class myosin-kinesin ATPase superfamily. Kinesin family.</text>
</comment>
<dbReference type="InterPro" id="IPR027417">
    <property type="entry name" value="P-loop_NTPase"/>
</dbReference>
<organism evidence="10 11">
    <name type="scientific">Cytospora schulzeri</name>
    <dbReference type="NCBI Taxonomy" id="448051"/>
    <lineage>
        <taxon>Eukaryota</taxon>
        <taxon>Fungi</taxon>
        <taxon>Dikarya</taxon>
        <taxon>Ascomycota</taxon>
        <taxon>Pezizomycotina</taxon>
        <taxon>Sordariomycetes</taxon>
        <taxon>Sordariomycetidae</taxon>
        <taxon>Diaporthales</taxon>
        <taxon>Cytosporaceae</taxon>
        <taxon>Cytospora</taxon>
    </lineage>
</organism>
<dbReference type="GO" id="GO:0003777">
    <property type="term" value="F:microtubule motor activity"/>
    <property type="evidence" value="ECO:0007669"/>
    <property type="project" value="InterPro"/>
</dbReference>
<dbReference type="OrthoDB" id="123929at2759"/>
<feature type="compositionally biased region" description="Polar residues" evidence="8">
    <location>
        <begin position="827"/>
        <end position="845"/>
    </location>
</feature>
<dbReference type="GO" id="GO:0016887">
    <property type="term" value="F:ATP hydrolysis activity"/>
    <property type="evidence" value="ECO:0007669"/>
    <property type="project" value="TreeGrafter"/>
</dbReference>
<feature type="compositionally biased region" description="Polar residues" evidence="8">
    <location>
        <begin position="616"/>
        <end position="662"/>
    </location>
</feature>
<comment type="caution">
    <text evidence="10">The sequence shown here is derived from an EMBL/GenBank/DDBJ whole genome shotgun (WGS) entry which is preliminary data.</text>
</comment>
<evidence type="ECO:0000256" key="6">
    <source>
        <dbReference type="RuleBase" id="RU000394"/>
    </source>
</evidence>
<dbReference type="InterPro" id="IPR019821">
    <property type="entry name" value="Kinesin_motor_CS"/>
</dbReference>
<feature type="region of interest" description="Disordered" evidence="8">
    <location>
        <begin position="616"/>
        <end position="663"/>
    </location>
</feature>
<dbReference type="STRING" id="356882.A0A423VQ44"/>
<evidence type="ECO:0000256" key="3">
    <source>
        <dbReference type="ARBA" id="ARBA00022840"/>
    </source>
</evidence>
<proteinExistence type="inferred from homology"/>
<evidence type="ECO:0000313" key="11">
    <source>
        <dbReference type="Proteomes" id="UP000283895"/>
    </source>
</evidence>
<evidence type="ECO:0000259" key="9">
    <source>
        <dbReference type="PROSITE" id="PS50067"/>
    </source>
</evidence>
<dbReference type="GO" id="GO:0007018">
    <property type="term" value="P:microtubule-based movement"/>
    <property type="evidence" value="ECO:0007669"/>
    <property type="project" value="InterPro"/>
</dbReference>
<evidence type="ECO:0000256" key="4">
    <source>
        <dbReference type="ARBA" id="ARBA00023175"/>
    </source>
</evidence>
<keyword evidence="4 5" id="KW-0505">Motor protein</keyword>
<dbReference type="GO" id="GO:0005871">
    <property type="term" value="C:kinesin complex"/>
    <property type="evidence" value="ECO:0007669"/>
    <property type="project" value="TreeGrafter"/>
</dbReference>
<dbReference type="GO" id="GO:0005634">
    <property type="term" value="C:nucleus"/>
    <property type="evidence" value="ECO:0007669"/>
    <property type="project" value="TreeGrafter"/>
</dbReference>
<dbReference type="PROSITE" id="PS50067">
    <property type="entry name" value="KINESIN_MOTOR_2"/>
    <property type="match status" value="1"/>
</dbReference>
<evidence type="ECO:0000256" key="5">
    <source>
        <dbReference type="PROSITE-ProRule" id="PRU00283"/>
    </source>
</evidence>
<dbReference type="EMBL" id="LKEA01000046">
    <property type="protein sequence ID" value="ROV93156.1"/>
    <property type="molecule type" value="Genomic_DNA"/>
</dbReference>
<reference evidence="10 11" key="1">
    <citation type="submission" date="2015-09" db="EMBL/GenBank/DDBJ databases">
        <title>Host preference determinants of Valsa canker pathogens revealed by comparative genomics.</title>
        <authorList>
            <person name="Yin Z."/>
            <person name="Huang L."/>
        </authorList>
    </citation>
    <scope>NUCLEOTIDE SEQUENCE [LARGE SCALE GENOMIC DNA]</scope>
    <source>
        <strain evidence="10 11">03-1</strain>
    </source>
</reference>
<accession>A0A423VQ44</accession>
<dbReference type="SUPFAM" id="SSF52540">
    <property type="entry name" value="P-loop containing nucleoside triphosphate hydrolases"/>
    <property type="match status" value="1"/>
</dbReference>
<evidence type="ECO:0000313" key="10">
    <source>
        <dbReference type="EMBL" id="ROV93156.1"/>
    </source>
</evidence>
<dbReference type="FunFam" id="3.40.850.10:FF:000091">
    <property type="entry name" value="Kinesin family protein"/>
    <property type="match status" value="1"/>
</dbReference>
<keyword evidence="11" id="KW-1185">Reference proteome</keyword>
<dbReference type="Proteomes" id="UP000283895">
    <property type="component" value="Unassembled WGS sequence"/>
</dbReference>
<feature type="region of interest" description="Disordered" evidence="8">
    <location>
        <begin position="310"/>
        <end position="348"/>
    </location>
</feature>
<evidence type="ECO:0000256" key="8">
    <source>
        <dbReference type="SAM" id="MobiDB-lite"/>
    </source>
</evidence>
<dbReference type="Gene3D" id="3.40.850.10">
    <property type="entry name" value="Kinesin motor domain"/>
    <property type="match status" value="2"/>
</dbReference>
<keyword evidence="2 5" id="KW-0547">Nucleotide-binding</keyword>
<feature type="domain" description="Kinesin motor" evidence="9">
    <location>
        <begin position="17"/>
        <end position="592"/>
    </location>
</feature>
<feature type="binding site" evidence="5">
    <location>
        <begin position="115"/>
        <end position="122"/>
    </location>
    <ligand>
        <name>ATP</name>
        <dbReference type="ChEBI" id="CHEBI:30616"/>
    </ligand>
</feature>
<evidence type="ECO:0000256" key="7">
    <source>
        <dbReference type="SAM" id="Coils"/>
    </source>
</evidence>
<dbReference type="GO" id="GO:0005874">
    <property type="term" value="C:microtubule"/>
    <property type="evidence" value="ECO:0007669"/>
    <property type="project" value="UniProtKB-KW"/>
</dbReference>
<dbReference type="Pfam" id="PF00225">
    <property type="entry name" value="Kinesin"/>
    <property type="match status" value="2"/>
</dbReference>
<dbReference type="PANTHER" id="PTHR24115:SF1008">
    <property type="entry name" value="KINESIN-LIKE PROTEIN SUBITO"/>
    <property type="match status" value="1"/>
</dbReference>
<name>A0A423VQ44_9PEZI</name>
<sequence length="915" mass="100409">MDTSSVGSSVTHKSHNLFQVYLRLRPPQAGAASTDRFITVESSGSDAPSSAPTHITLNPPNDRRRAIEKFAFTQVFEEDATQLDVFHCTNIVPLIEGVLAPHGGDGTDALLATLGVSGSGKSHTILGSRKQRGLTQLCLDVIFRSIGNSLVDVDTDTTLETSIKTSDASEANISSASTFIDTVYGDLSGPSRPSSSRAQTPLVVRPHDSLIQPDVSCSDVSCTEFSGQAEDFDHRLASPKSVRIVRKEDYTASSPLTPERFRNDRIAFPHGNIQCATGNRQPLQSRAANVYSPAKSPSKHYMGVTASVRQRKRSTKPSFVKGDQQTVPPTPRRLLNRPSALPQAPDISTVNVPSDPAAEYAVLISMYEVYNDRIFDLLTPPAKSIATRDLRRRPLIFKPTELSPDRKVVAGLRKVLCSNLKQALMVLEAGLHERRVAGTGSNSVSSRSHGFFTIEVKKRARTSNKPHNYPWGGSTLTIVDLAGSERARDAKTAGATLAEAGKINESLMYLGQCLQMQSDIGSNSKASVVPFRQCKLTELLFSNSFPSPSSLVHSQSVRRNPQKAVMIVTADPHGDFNATSQILRYSALAREVTVPRIPSITESILQANAALARASGQSASRNSSHGQPCSTPTVQYQRPPSISLGSRSPNLRRTLTPISPTPSEDRVMMENAALEIARLSEESNFLRVSLAREREARVAAEAHLLSMEENMIELEQAVREDCVAEFEQRLAVELARWKAGMQMAIERGEEHWDRKMEVFERGLGLHEDDTEAGNDGGPENKENILIENLEEENARLRREVTILKRELAGRSPSRRVPLSERDDIAASVNSSPRSGGSRQVSQNENVRPENLQRRMESLSLCEGQDDLRRVASANNTRVYSKSRGDGAGTPVKRVRSRKLTAKRWEGGFHDEDDVF</sequence>
<dbReference type="PANTHER" id="PTHR24115">
    <property type="entry name" value="KINESIN-RELATED"/>
    <property type="match status" value="1"/>
</dbReference>
<keyword evidence="1 6" id="KW-0493">Microtubule</keyword>
<dbReference type="PROSITE" id="PS00411">
    <property type="entry name" value="KINESIN_MOTOR_1"/>
    <property type="match status" value="1"/>
</dbReference>
<evidence type="ECO:0000256" key="2">
    <source>
        <dbReference type="ARBA" id="ARBA00022741"/>
    </source>
</evidence>
<protein>
    <recommendedName>
        <fullName evidence="6">Kinesin-like protein</fullName>
    </recommendedName>
</protein>
<dbReference type="InterPro" id="IPR001752">
    <property type="entry name" value="Kinesin_motor_dom"/>
</dbReference>
<dbReference type="AlphaFoldDB" id="A0A423VQ44"/>